<dbReference type="SUPFAM" id="SSF51215">
    <property type="entry name" value="Regulatory protein AraC"/>
    <property type="match status" value="1"/>
</dbReference>
<evidence type="ECO:0000313" key="6">
    <source>
        <dbReference type="Proteomes" id="UP000002675"/>
    </source>
</evidence>
<dbReference type="InterPro" id="IPR020449">
    <property type="entry name" value="Tscrpt_reg_AraC-type_HTH"/>
</dbReference>
<evidence type="ECO:0000256" key="2">
    <source>
        <dbReference type="ARBA" id="ARBA00023125"/>
    </source>
</evidence>
<dbReference type="PROSITE" id="PS00041">
    <property type="entry name" value="HTH_ARAC_FAMILY_1"/>
    <property type="match status" value="1"/>
</dbReference>
<dbReference type="PANTHER" id="PTHR43280:SF2">
    <property type="entry name" value="HTH-TYPE TRANSCRIPTIONAL REGULATOR EXSA"/>
    <property type="match status" value="1"/>
</dbReference>
<dbReference type="GO" id="GO:0003700">
    <property type="term" value="F:DNA-binding transcription factor activity"/>
    <property type="evidence" value="ECO:0007669"/>
    <property type="project" value="InterPro"/>
</dbReference>
<dbReference type="PRINTS" id="PR00032">
    <property type="entry name" value="HTHARAC"/>
</dbReference>
<organism evidence="5 6">
    <name type="scientific">Vibrio vulnificus (strain YJ016)</name>
    <dbReference type="NCBI Taxonomy" id="196600"/>
    <lineage>
        <taxon>Bacteria</taxon>
        <taxon>Pseudomonadati</taxon>
        <taxon>Pseudomonadota</taxon>
        <taxon>Gammaproteobacteria</taxon>
        <taxon>Vibrionales</taxon>
        <taxon>Vibrionaceae</taxon>
        <taxon>Vibrio</taxon>
    </lineage>
</organism>
<name>Q7MDX7_VIBVY</name>
<proteinExistence type="predicted"/>
<dbReference type="SUPFAM" id="SSF46689">
    <property type="entry name" value="Homeodomain-like"/>
    <property type="match status" value="1"/>
</dbReference>
<keyword evidence="3" id="KW-0804">Transcription</keyword>
<evidence type="ECO:0000256" key="1">
    <source>
        <dbReference type="ARBA" id="ARBA00023015"/>
    </source>
</evidence>
<sequence length="316" mass="37189">MKCVHFLSSVAVGIYRDYRGVNMFEKSQNLCESVIDGYLPKQEWIDEVYLADRCKERFLTQTEIPEWQSAEIFMAGIAELRDGYYVERYGVGVHTLLFTLKGGGVLITKDRVWEIAPYSLTILPAHTPFRFEMNPRLGYWDMIWLLPKPTEKWQHIERMGQTVVSFHETELIWSLMCLLYGEIGGRPSYRRMLVSEAARMLLVIEPTISTSLSRVQTLFNEVESQLHLPWSVADMASRCFISEEQFNRLTKQLFGVSPRTRLIQLRMEKAADLLRYKEWTITMISHRLGYKDPYNFTHRFKKYFGISPTHFRKNQQ</sequence>
<dbReference type="PROSITE" id="PS01124">
    <property type="entry name" value="HTH_ARAC_FAMILY_2"/>
    <property type="match status" value="1"/>
</dbReference>
<dbReference type="EMBL" id="BA000038">
    <property type="protein sequence ID" value="BAC96935.1"/>
    <property type="molecule type" value="Genomic_DNA"/>
</dbReference>
<keyword evidence="2 5" id="KW-0238">DNA-binding</keyword>
<dbReference type="InterPro" id="IPR009057">
    <property type="entry name" value="Homeodomain-like_sf"/>
</dbReference>
<evidence type="ECO:0000256" key="3">
    <source>
        <dbReference type="ARBA" id="ARBA00023163"/>
    </source>
</evidence>
<dbReference type="AlphaFoldDB" id="Q7MDX7"/>
<dbReference type="KEGG" id="vvy:VVA0910"/>
<keyword evidence="1" id="KW-0805">Transcription regulation</keyword>
<protein>
    <submittedName>
        <fullName evidence="5">AraC-type DNA-binding domain-containing protein</fullName>
    </submittedName>
</protein>
<reference evidence="5 6" key="1">
    <citation type="journal article" date="2003" name="Genome Res.">
        <title>Comparative genome analysis of Vibrio vulnificus, a marine pathogen.</title>
        <authorList>
            <person name="Chen C.Y."/>
            <person name="Wu K.M."/>
            <person name="Chang Y.C."/>
            <person name="Chang C.H."/>
            <person name="Tsai H.C."/>
            <person name="Liao T.L."/>
            <person name="Liu Y.M."/>
            <person name="Chen H.J."/>
            <person name="Shen A.B."/>
            <person name="Li J.C."/>
            <person name="Su T.L."/>
            <person name="Shao C.P."/>
            <person name="Lee C.T."/>
            <person name="Hor L.I."/>
            <person name="Tsai S.F."/>
        </authorList>
    </citation>
    <scope>NUCLEOTIDE SEQUENCE [LARGE SCALE GENOMIC DNA]</scope>
    <source>
        <strain evidence="5 6">YJ016</strain>
    </source>
</reference>
<dbReference type="InterPro" id="IPR018060">
    <property type="entry name" value="HTH_AraC"/>
</dbReference>
<dbReference type="GO" id="GO:0043565">
    <property type="term" value="F:sequence-specific DNA binding"/>
    <property type="evidence" value="ECO:0007669"/>
    <property type="project" value="InterPro"/>
</dbReference>
<dbReference type="STRING" id="672.VV93_v1c38520"/>
<dbReference type="eggNOG" id="COG2207">
    <property type="taxonomic scope" value="Bacteria"/>
</dbReference>
<dbReference type="Pfam" id="PF12833">
    <property type="entry name" value="HTH_18"/>
    <property type="match status" value="1"/>
</dbReference>
<accession>Q7MDX7</accession>
<dbReference type="Gene3D" id="1.10.10.60">
    <property type="entry name" value="Homeodomain-like"/>
    <property type="match status" value="2"/>
</dbReference>
<dbReference type="SMART" id="SM00342">
    <property type="entry name" value="HTH_ARAC"/>
    <property type="match status" value="1"/>
</dbReference>
<feature type="domain" description="HTH araC/xylS-type" evidence="4">
    <location>
        <begin position="216"/>
        <end position="314"/>
    </location>
</feature>
<gene>
    <name evidence="5" type="ordered locus">VVA0910</name>
</gene>
<evidence type="ECO:0000259" key="4">
    <source>
        <dbReference type="PROSITE" id="PS01124"/>
    </source>
</evidence>
<dbReference type="Gene3D" id="2.60.120.280">
    <property type="entry name" value="Regulatory protein AraC"/>
    <property type="match status" value="1"/>
</dbReference>
<dbReference type="InterPro" id="IPR037923">
    <property type="entry name" value="HTH-like"/>
</dbReference>
<dbReference type="PANTHER" id="PTHR43280">
    <property type="entry name" value="ARAC-FAMILY TRANSCRIPTIONAL REGULATOR"/>
    <property type="match status" value="1"/>
</dbReference>
<dbReference type="HOGENOM" id="CLU_000445_88_13_6"/>
<dbReference type="Proteomes" id="UP000002675">
    <property type="component" value="Chromosome II"/>
</dbReference>
<evidence type="ECO:0000313" key="5">
    <source>
        <dbReference type="EMBL" id="BAC96935.1"/>
    </source>
</evidence>
<dbReference type="InterPro" id="IPR018062">
    <property type="entry name" value="HTH_AraC-typ_CS"/>
</dbReference>